<dbReference type="InterPro" id="IPR032675">
    <property type="entry name" value="LRR_dom_sf"/>
</dbReference>
<dbReference type="InterPro" id="IPR042197">
    <property type="entry name" value="Apaf_helical"/>
</dbReference>
<dbReference type="GO" id="GO:0009626">
    <property type="term" value="P:plant-type hypersensitive response"/>
    <property type="evidence" value="ECO:0007669"/>
    <property type="project" value="UniProtKB-ARBA"/>
</dbReference>
<dbReference type="CDD" id="cd14798">
    <property type="entry name" value="RX-CC_like"/>
    <property type="match status" value="1"/>
</dbReference>
<keyword evidence="3" id="KW-0677">Repeat</keyword>
<feature type="domain" description="NB-ARC" evidence="8">
    <location>
        <begin position="180"/>
        <end position="349"/>
    </location>
</feature>
<dbReference type="InterPro" id="IPR002182">
    <property type="entry name" value="NB-ARC"/>
</dbReference>
<evidence type="ECO:0000259" key="11">
    <source>
        <dbReference type="Pfam" id="PF23598"/>
    </source>
</evidence>
<name>A0ABC8WYS2_9POAL</name>
<dbReference type="Pfam" id="PF23559">
    <property type="entry name" value="WHD_DRP"/>
    <property type="match status" value="1"/>
</dbReference>
<dbReference type="Pfam" id="PF00931">
    <property type="entry name" value="NB-ARC"/>
    <property type="match status" value="1"/>
</dbReference>
<evidence type="ECO:0000256" key="1">
    <source>
        <dbReference type="ARBA" id="ARBA00008894"/>
    </source>
</evidence>
<dbReference type="GO" id="GO:0042742">
    <property type="term" value="P:defense response to bacterium"/>
    <property type="evidence" value="ECO:0007669"/>
    <property type="project" value="UniProtKB-ARBA"/>
</dbReference>
<dbReference type="InterPro" id="IPR027417">
    <property type="entry name" value="P-loop_NTPase"/>
</dbReference>
<dbReference type="PANTHER" id="PTHR23155:SF1167">
    <property type="entry name" value="OS08G0412100 PROTEIN"/>
    <property type="match status" value="1"/>
</dbReference>
<feature type="compositionally biased region" description="Low complexity" evidence="7">
    <location>
        <begin position="943"/>
        <end position="955"/>
    </location>
</feature>
<keyword evidence="6" id="KW-0175">Coiled coil</keyword>
<reference evidence="13" key="1">
    <citation type="submission" date="2024-06" db="EMBL/GenBank/DDBJ databases">
        <authorList>
            <person name="Ryan C."/>
        </authorList>
    </citation>
    <scope>NUCLEOTIDE SEQUENCE [LARGE SCALE GENOMIC DNA]</scope>
</reference>
<keyword evidence="4" id="KW-0547">Nucleotide-binding</keyword>
<keyword evidence="13" id="KW-1185">Reference proteome</keyword>
<dbReference type="AlphaFoldDB" id="A0ABC8WYS2"/>
<evidence type="ECO:0000256" key="5">
    <source>
        <dbReference type="ARBA" id="ARBA00022821"/>
    </source>
</evidence>
<keyword evidence="2" id="KW-0433">Leucine-rich repeat</keyword>
<feature type="domain" description="Disease resistance protein winged helix" evidence="10">
    <location>
        <begin position="436"/>
        <end position="507"/>
    </location>
</feature>
<dbReference type="InterPro" id="IPR044974">
    <property type="entry name" value="Disease_R_plants"/>
</dbReference>
<dbReference type="PANTHER" id="PTHR23155">
    <property type="entry name" value="DISEASE RESISTANCE PROTEIN RP"/>
    <property type="match status" value="1"/>
</dbReference>
<evidence type="ECO:0000259" key="8">
    <source>
        <dbReference type="Pfam" id="PF00931"/>
    </source>
</evidence>
<feature type="domain" description="Disease resistance R13L4/SHOC-2-like LRR" evidence="11">
    <location>
        <begin position="556"/>
        <end position="918"/>
    </location>
</feature>
<comment type="similarity">
    <text evidence="1">Belongs to the disease resistance NB-LRR family.</text>
</comment>
<accession>A0ABC8WYS2</accession>
<protein>
    <submittedName>
        <fullName evidence="12">Uncharacterized protein</fullName>
    </submittedName>
</protein>
<evidence type="ECO:0000313" key="12">
    <source>
        <dbReference type="EMBL" id="CAL4916670.1"/>
    </source>
</evidence>
<dbReference type="InterPro" id="IPR036388">
    <property type="entry name" value="WH-like_DNA-bd_sf"/>
</dbReference>
<proteinExistence type="inferred from homology"/>
<dbReference type="Gene3D" id="3.40.50.300">
    <property type="entry name" value="P-loop containing nucleotide triphosphate hydrolases"/>
    <property type="match status" value="1"/>
</dbReference>
<evidence type="ECO:0000256" key="3">
    <source>
        <dbReference type="ARBA" id="ARBA00022737"/>
    </source>
</evidence>
<sequence>MEVAISVAEGSLGVVLEKLQLLAAECSRIKGLPRQMSFLRSELAAMQALLLKVAAMEEPVDVQVQAWAREVREMAYDVEDCVDAFSRQQRAASSRGRGGAREFFSKCGRLLKTLRSWRQFADQIDELKARVVEAGERRERYKLDDIAARGDTSNSGVDPRLAAIFADEDHLVGIDGPRDELVRWLTDEGGSAKQRKVLSIVGFGGLGKTTLANQVYLKIGGDFLCKAFLSVSQKPNLRLILRDCLLQLCHDREFIKDIGEWDEKKIITMMREYLVDKRYLIVIDDVWSTSAWDAIKCAFPGNTCRSRIITTTRINDVARSCSCTDGRVYEMEPLSDLYSKRLFTKRIFGSEECPYQFQEVSDEILKKCGGLPLAIISISGLLANKPLMKEEWEKVRNSIGSALARHRNLEGIKAILTLSYNDLPHHLKTCLLYLSMFPEDCNIERRRLINRWIAEGFISQERGQSVQDVAETYFFELINKSMVLPVDIGYDGKARACRVHDIMLELIISKATEENFVTIIGSQASVAYPKCNIRRLSILQADQDLASILEDKDVSHARSLVAFGSVNYLPRLVQFQVLRVLDFEGCMDLEEYDLTNIDKLTQLMYLSLRDTDISDVPSGVLRLHDLQTLDLRRTNIVELPAGIVRLKKLQNILVKKWDRRIKVPNGIGNMRNLQVLSEFNIYRSSLTALEDLSKLTNLMELQIELTKYQETKRHEEVLLSSLCKLGTCKLQYLSIHSSDASPIEFLDSWSPLPCSLRRFRMATSYYLLSLPKWLAPELTSLAYLDINLKELKQEELDLLGELRALLCLRLWFKNTCTNQMLTVRRLRGFHCLKELVLFRGMEYHLVFETGAAPKLEKLEMPFSVSAAKGHDFIIGLEHLPCLKYAEVLLFDEGATSYETTAAAAAVRNEANANPNHPRVIIHGEWEDEEDDCDTSGDKRDAQEVVVEEQSGSSED</sequence>
<evidence type="ECO:0000256" key="4">
    <source>
        <dbReference type="ARBA" id="ARBA00022741"/>
    </source>
</evidence>
<dbReference type="InterPro" id="IPR038005">
    <property type="entry name" value="RX-like_CC"/>
</dbReference>
<feature type="region of interest" description="Disordered" evidence="7">
    <location>
        <begin position="922"/>
        <end position="955"/>
    </location>
</feature>
<gene>
    <name evidence="12" type="ORF">URODEC1_LOCUS18133</name>
</gene>
<dbReference type="Gene3D" id="3.80.10.10">
    <property type="entry name" value="Ribonuclease Inhibitor"/>
    <property type="match status" value="1"/>
</dbReference>
<dbReference type="InterPro" id="IPR055414">
    <property type="entry name" value="LRR_R13L4/SHOC2-like"/>
</dbReference>
<dbReference type="Proteomes" id="UP001497457">
    <property type="component" value="Chromosome 13rd"/>
</dbReference>
<dbReference type="FunFam" id="1.10.10.10:FF:000322">
    <property type="entry name" value="Probable disease resistance protein At1g63360"/>
    <property type="match status" value="1"/>
</dbReference>
<evidence type="ECO:0000259" key="10">
    <source>
        <dbReference type="Pfam" id="PF23559"/>
    </source>
</evidence>
<dbReference type="Pfam" id="PF23598">
    <property type="entry name" value="LRR_14"/>
    <property type="match status" value="1"/>
</dbReference>
<evidence type="ECO:0000256" key="6">
    <source>
        <dbReference type="ARBA" id="ARBA00023054"/>
    </source>
</evidence>
<evidence type="ECO:0000259" key="9">
    <source>
        <dbReference type="Pfam" id="PF18052"/>
    </source>
</evidence>
<dbReference type="InterPro" id="IPR058922">
    <property type="entry name" value="WHD_DRP"/>
</dbReference>
<dbReference type="SUPFAM" id="SSF52540">
    <property type="entry name" value="P-loop containing nucleoside triphosphate hydrolases"/>
    <property type="match status" value="1"/>
</dbReference>
<evidence type="ECO:0000256" key="2">
    <source>
        <dbReference type="ARBA" id="ARBA00022614"/>
    </source>
</evidence>
<dbReference type="Gene3D" id="1.10.10.10">
    <property type="entry name" value="Winged helix-like DNA-binding domain superfamily/Winged helix DNA-binding domain"/>
    <property type="match status" value="1"/>
</dbReference>
<dbReference type="InterPro" id="IPR041118">
    <property type="entry name" value="Rx_N"/>
</dbReference>
<feature type="compositionally biased region" description="Acidic residues" evidence="7">
    <location>
        <begin position="925"/>
        <end position="934"/>
    </location>
</feature>
<reference evidence="12 13" key="2">
    <citation type="submission" date="2024-10" db="EMBL/GenBank/DDBJ databases">
        <authorList>
            <person name="Ryan C."/>
        </authorList>
    </citation>
    <scope>NUCLEOTIDE SEQUENCE [LARGE SCALE GENOMIC DNA]</scope>
</reference>
<dbReference type="GO" id="GO:0000166">
    <property type="term" value="F:nucleotide binding"/>
    <property type="evidence" value="ECO:0007669"/>
    <property type="project" value="UniProtKB-KW"/>
</dbReference>
<dbReference type="Pfam" id="PF18052">
    <property type="entry name" value="Rx_N"/>
    <property type="match status" value="1"/>
</dbReference>
<dbReference type="Gene3D" id="1.10.8.430">
    <property type="entry name" value="Helical domain of apoptotic protease-activating factors"/>
    <property type="match status" value="1"/>
</dbReference>
<evidence type="ECO:0000256" key="7">
    <source>
        <dbReference type="SAM" id="MobiDB-lite"/>
    </source>
</evidence>
<evidence type="ECO:0000313" key="13">
    <source>
        <dbReference type="Proteomes" id="UP001497457"/>
    </source>
</evidence>
<keyword evidence="5" id="KW-0611">Plant defense</keyword>
<dbReference type="SUPFAM" id="SSF52058">
    <property type="entry name" value="L domain-like"/>
    <property type="match status" value="1"/>
</dbReference>
<dbReference type="GO" id="GO:0002758">
    <property type="term" value="P:innate immune response-activating signaling pathway"/>
    <property type="evidence" value="ECO:0007669"/>
    <property type="project" value="UniProtKB-ARBA"/>
</dbReference>
<dbReference type="PRINTS" id="PR00364">
    <property type="entry name" value="DISEASERSIST"/>
</dbReference>
<organism evidence="12 13">
    <name type="scientific">Urochloa decumbens</name>
    <dbReference type="NCBI Taxonomy" id="240449"/>
    <lineage>
        <taxon>Eukaryota</taxon>
        <taxon>Viridiplantae</taxon>
        <taxon>Streptophyta</taxon>
        <taxon>Embryophyta</taxon>
        <taxon>Tracheophyta</taxon>
        <taxon>Spermatophyta</taxon>
        <taxon>Magnoliopsida</taxon>
        <taxon>Liliopsida</taxon>
        <taxon>Poales</taxon>
        <taxon>Poaceae</taxon>
        <taxon>PACMAD clade</taxon>
        <taxon>Panicoideae</taxon>
        <taxon>Panicodae</taxon>
        <taxon>Paniceae</taxon>
        <taxon>Melinidinae</taxon>
        <taxon>Urochloa</taxon>
    </lineage>
</organism>
<dbReference type="Gene3D" id="1.20.5.4130">
    <property type="match status" value="1"/>
</dbReference>
<feature type="domain" description="Disease resistance N-terminal" evidence="9">
    <location>
        <begin position="12"/>
        <end position="95"/>
    </location>
</feature>
<dbReference type="EMBL" id="OZ075123">
    <property type="protein sequence ID" value="CAL4916670.1"/>
    <property type="molecule type" value="Genomic_DNA"/>
</dbReference>